<accession>A0A9X2L3E8</accession>
<dbReference type="RefSeq" id="WP_255133839.1">
    <property type="nucleotide sequence ID" value="NZ_JANDBC010000001.1"/>
</dbReference>
<gene>
    <name evidence="3" type="ORF">NM125_06120</name>
</gene>
<protein>
    <submittedName>
        <fullName evidence="3">Amidohydrolase family protein</fullName>
    </submittedName>
</protein>
<dbReference type="InterPro" id="IPR006680">
    <property type="entry name" value="Amidohydro-rel"/>
</dbReference>
<dbReference type="SUPFAM" id="SSF51556">
    <property type="entry name" value="Metallo-dependent hydrolases"/>
    <property type="match status" value="1"/>
</dbReference>
<dbReference type="InterPro" id="IPR051781">
    <property type="entry name" value="Metallo-dep_Hydrolase"/>
</dbReference>
<evidence type="ECO:0000313" key="4">
    <source>
        <dbReference type="Proteomes" id="UP001139125"/>
    </source>
</evidence>
<dbReference type="EMBL" id="JANDBC010000001">
    <property type="protein sequence ID" value="MCP9291153.1"/>
    <property type="molecule type" value="Genomic_DNA"/>
</dbReference>
<dbReference type="Pfam" id="PF01979">
    <property type="entry name" value="Amidohydro_1"/>
    <property type="match status" value="1"/>
</dbReference>
<feature type="domain" description="Amidohydrolase-related" evidence="2">
    <location>
        <begin position="86"/>
        <end position="434"/>
    </location>
</feature>
<dbReference type="AlphaFoldDB" id="A0A9X2L3E8"/>
<dbReference type="SUPFAM" id="SSF51338">
    <property type="entry name" value="Composite domain of metallo-dependent hydrolases"/>
    <property type="match status" value="1"/>
</dbReference>
<sequence>MKKILPLLCLPLFVFAVYFDAGQSISPQSHHAPYAFTNVHVISMESEGVWENYTVITEEDRIVRVGPADEVKIPEDAHVIDSEGKYLMPGLAEMHGHVPPTDPGPTAPSYFNDEYVEHTLFLYVSAGITTVRGMLGYPNQLKLKDKVNNGELIGPNLYLAGPSFNGNTVSSPAQARERVKQQKEEGWDLLKVHPGLTRPEYDAMAETANEIGIHFGGHVPQEVGIVHAIEMGQLTMDHIDGYVAYLNAFEEQERDQRMAEIIQMTKEAGVWMVPTQALWETIIGAADYDAMKQYDELKYIPDAVKQNYFNFAENPGSSYSTGNPEAQAELRRKLLEEMNEADVKILMGTDAPQLFSVPGFSIHRELPLMQEANMTNYEIIETGTKNVGEYFAEWDDFGVVAEGQRADLILLNENPLQDLSAIKNHSGVMVQGKWYSREMIDKKLAEIEEYYAN</sequence>
<dbReference type="Gene3D" id="3.20.20.140">
    <property type="entry name" value="Metal-dependent hydrolases"/>
    <property type="match status" value="1"/>
</dbReference>
<reference evidence="3" key="1">
    <citation type="submission" date="2022-06" db="EMBL/GenBank/DDBJ databases">
        <title>Gracilimonas sp. CAU 1638 isolated from sea sediment.</title>
        <authorList>
            <person name="Kim W."/>
        </authorList>
    </citation>
    <scope>NUCLEOTIDE SEQUENCE</scope>
    <source>
        <strain evidence="3">CAU 1638</strain>
    </source>
</reference>
<dbReference type="Gene3D" id="2.30.40.10">
    <property type="entry name" value="Urease, subunit C, domain 1"/>
    <property type="match status" value="1"/>
</dbReference>
<evidence type="ECO:0000259" key="2">
    <source>
        <dbReference type="Pfam" id="PF01979"/>
    </source>
</evidence>
<keyword evidence="1" id="KW-0732">Signal</keyword>
<keyword evidence="4" id="KW-1185">Reference proteome</keyword>
<name>A0A9X2L3E8_9BACT</name>
<dbReference type="PANTHER" id="PTHR43135:SF3">
    <property type="entry name" value="ALPHA-D-RIBOSE 1-METHYLPHOSPHONATE 5-TRIPHOSPHATE DIPHOSPHATASE"/>
    <property type="match status" value="1"/>
</dbReference>
<dbReference type="InterPro" id="IPR032466">
    <property type="entry name" value="Metal_Hydrolase"/>
</dbReference>
<comment type="caution">
    <text evidence="3">The sequence shown here is derived from an EMBL/GenBank/DDBJ whole genome shotgun (WGS) entry which is preliminary data.</text>
</comment>
<dbReference type="GO" id="GO:0016810">
    <property type="term" value="F:hydrolase activity, acting on carbon-nitrogen (but not peptide) bonds"/>
    <property type="evidence" value="ECO:0007669"/>
    <property type="project" value="InterPro"/>
</dbReference>
<dbReference type="Proteomes" id="UP001139125">
    <property type="component" value="Unassembled WGS sequence"/>
</dbReference>
<feature type="chain" id="PRO_5040933453" evidence="1">
    <location>
        <begin position="22"/>
        <end position="453"/>
    </location>
</feature>
<dbReference type="PANTHER" id="PTHR43135">
    <property type="entry name" value="ALPHA-D-RIBOSE 1-METHYLPHOSPHONATE 5-TRIPHOSPHATE DIPHOSPHATASE"/>
    <property type="match status" value="1"/>
</dbReference>
<evidence type="ECO:0000313" key="3">
    <source>
        <dbReference type="EMBL" id="MCP9291153.1"/>
    </source>
</evidence>
<feature type="signal peptide" evidence="1">
    <location>
        <begin position="1"/>
        <end position="21"/>
    </location>
</feature>
<dbReference type="InterPro" id="IPR011059">
    <property type="entry name" value="Metal-dep_hydrolase_composite"/>
</dbReference>
<organism evidence="3 4">
    <name type="scientific">Gracilimonas sediminicola</name>
    <dbReference type="NCBI Taxonomy" id="2952158"/>
    <lineage>
        <taxon>Bacteria</taxon>
        <taxon>Pseudomonadati</taxon>
        <taxon>Balneolota</taxon>
        <taxon>Balneolia</taxon>
        <taxon>Balneolales</taxon>
        <taxon>Balneolaceae</taxon>
        <taxon>Gracilimonas</taxon>
    </lineage>
</organism>
<evidence type="ECO:0000256" key="1">
    <source>
        <dbReference type="SAM" id="SignalP"/>
    </source>
</evidence>
<proteinExistence type="predicted"/>